<dbReference type="InterPro" id="IPR010982">
    <property type="entry name" value="Lambda_DNA-bd_dom_sf"/>
</dbReference>
<gene>
    <name evidence="2" type="ORF">BLA60_12940</name>
</gene>
<dbReference type="InterPro" id="IPR043917">
    <property type="entry name" value="DUF5753"/>
</dbReference>
<dbReference type="Gene3D" id="1.10.260.40">
    <property type="entry name" value="lambda repressor-like DNA-binding domains"/>
    <property type="match status" value="1"/>
</dbReference>
<protein>
    <recommendedName>
        <fullName evidence="1">HTH cro/C1-type domain-containing protein</fullName>
    </recommendedName>
</protein>
<accession>A0A7Z0WME5</accession>
<dbReference type="PROSITE" id="PS50943">
    <property type="entry name" value="HTH_CROC1"/>
    <property type="match status" value="1"/>
</dbReference>
<name>A0A7Z0WME5_9PSEU</name>
<dbReference type="Pfam" id="PF19054">
    <property type="entry name" value="DUF5753"/>
    <property type="match status" value="1"/>
</dbReference>
<dbReference type="EMBL" id="MSIF01000005">
    <property type="protein sequence ID" value="OLF10933.1"/>
    <property type="molecule type" value="Genomic_DNA"/>
</dbReference>
<dbReference type="RefSeq" id="WP_075133100.1">
    <property type="nucleotide sequence ID" value="NZ_MSIF01000005.1"/>
</dbReference>
<reference evidence="2 3" key="1">
    <citation type="submission" date="2016-12" db="EMBL/GenBank/DDBJ databases">
        <title>The draft genome sequence of Actinophytocola xinjiangensis.</title>
        <authorList>
            <person name="Wang W."/>
            <person name="Yuan L."/>
        </authorList>
    </citation>
    <scope>NUCLEOTIDE SEQUENCE [LARGE SCALE GENOMIC DNA]</scope>
    <source>
        <strain evidence="2 3">CGMCC 4.4663</strain>
    </source>
</reference>
<dbReference type="AlphaFoldDB" id="A0A7Z0WME5"/>
<dbReference type="Proteomes" id="UP000185696">
    <property type="component" value="Unassembled WGS sequence"/>
</dbReference>
<evidence type="ECO:0000313" key="3">
    <source>
        <dbReference type="Proteomes" id="UP000185696"/>
    </source>
</evidence>
<keyword evidence="3" id="KW-1185">Reference proteome</keyword>
<dbReference type="Pfam" id="PF13560">
    <property type="entry name" value="HTH_31"/>
    <property type="match status" value="1"/>
</dbReference>
<organism evidence="2 3">
    <name type="scientific">Actinophytocola xinjiangensis</name>
    <dbReference type="NCBI Taxonomy" id="485602"/>
    <lineage>
        <taxon>Bacteria</taxon>
        <taxon>Bacillati</taxon>
        <taxon>Actinomycetota</taxon>
        <taxon>Actinomycetes</taxon>
        <taxon>Pseudonocardiales</taxon>
        <taxon>Pseudonocardiaceae</taxon>
    </lineage>
</organism>
<sequence>MATKNPQRVALGEALNRARLKAGLAASEVAAELGWYEGKVSRVESGVRAIARAEADKLADLYDLDEEGRKRLHLLADAARKKESPARVADFAQSYITMERAAVAVSYYAPDLVWGPMQHHDYARALLTWARTQDIEGSVADRIARRLLITRDEGPEVRLMLGEAAVWQQIGGPRTMRSQLELLLELGQLPNVRLRILPFTVGAHRLLGVPFTHLRLTSPDISRVYLEGQTHATYIADPDEVAVYVEDFESDWSTALDEEESATILRRHIGN</sequence>
<dbReference type="CDD" id="cd00093">
    <property type="entry name" value="HTH_XRE"/>
    <property type="match status" value="1"/>
</dbReference>
<evidence type="ECO:0000313" key="2">
    <source>
        <dbReference type="EMBL" id="OLF10933.1"/>
    </source>
</evidence>
<dbReference type="SUPFAM" id="SSF47413">
    <property type="entry name" value="lambda repressor-like DNA-binding domains"/>
    <property type="match status" value="1"/>
</dbReference>
<dbReference type="InterPro" id="IPR001387">
    <property type="entry name" value="Cro/C1-type_HTH"/>
</dbReference>
<feature type="domain" description="HTH cro/C1-type" evidence="1">
    <location>
        <begin position="15"/>
        <end position="69"/>
    </location>
</feature>
<dbReference type="SMART" id="SM00530">
    <property type="entry name" value="HTH_XRE"/>
    <property type="match status" value="1"/>
</dbReference>
<proteinExistence type="predicted"/>
<comment type="caution">
    <text evidence="2">The sequence shown here is derived from an EMBL/GenBank/DDBJ whole genome shotgun (WGS) entry which is preliminary data.</text>
</comment>
<dbReference type="GO" id="GO:0003677">
    <property type="term" value="F:DNA binding"/>
    <property type="evidence" value="ECO:0007669"/>
    <property type="project" value="InterPro"/>
</dbReference>
<dbReference type="OrthoDB" id="4285266at2"/>
<evidence type="ECO:0000259" key="1">
    <source>
        <dbReference type="PROSITE" id="PS50943"/>
    </source>
</evidence>